<dbReference type="GO" id="GO:0003824">
    <property type="term" value="F:catalytic activity"/>
    <property type="evidence" value="ECO:0007669"/>
    <property type="project" value="UniProtKB-ARBA"/>
</dbReference>
<proteinExistence type="inferred from homology"/>
<keyword evidence="3" id="KW-0479">Metal-binding</keyword>
<reference evidence="7" key="1">
    <citation type="submission" date="2016-10" db="EMBL/GenBank/DDBJ databases">
        <authorList>
            <person name="Varghese N."/>
            <person name="Submissions S."/>
        </authorList>
    </citation>
    <scope>NUCLEOTIDE SEQUENCE [LARGE SCALE GENOMIC DNA]</scope>
    <source>
        <strain evidence="7">CGMCC 4.3504</strain>
    </source>
</reference>
<gene>
    <name evidence="6" type="ORF">SAMN05216505_102418</name>
</gene>
<name>A0A1G6M8B0_9ACTN</name>
<feature type="compositionally biased region" description="Basic residues" evidence="5">
    <location>
        <begin position="1"/>
        <end position="16"/>
    </location>
</feature>
<keyword evidence="4" id="KW-0460">Magnesium</keyword>
<dbReference type="InterPro" id="IPR023198">
    <property type="entry name" value="PGP-like_dom2"/>
</dbReference>
<dbReference type="AlphaFoldDB" id="A0A1G6M8B0"/>
<dbReference type="GO" id="GO:0046872">
    <property type="term" value="F:metal ion binding"/>
    <property type="evidence" value="ECO:0007669"/>
    <property type="project" value="UniProtKB-KW"/>
</dbReference>
<feature type="compositionally biased region" description="Basic and acidic residues" evidence="5">
    <location>
        <begin position="37"/>
        <end position="50"/>
    </location>
</feature>
<evidence type="ECO:0000256" key="1">
    <source>
        <dbReference type="ARBA" id="ARBA00001946"/>
    </source>
</evidence>
<dbReference type="InterPro" id="IPR036412">
    <property type="entry name" value="HAD-like_sf"/>
</dbReference>
<keyword evidence="7" id="KW-1185">Reference proteome</keyword>
<evidence type="ECO:0000256" key="3">
    <source>
        <dbReference type="ARBA" id="ARBA00022723"/>
    </source>
</evidence>
<dbReference type="SUPFAM" id="SSF56784">
    <property type="entry name" value="HAD-like"/>
    <property type="match status" value="1"/>
</dbReference>
<dbReference type="PANTHER" id="PTHR46193">
    <property type="entry name" value="6-PHOSPHOGLUCONATE PHOSPHATASE"/>
    <property type="match status" value="1"/>
</dbReference>
<dbReference type="SFLD" id="SFLDS00003">
    <property type="entry name" value="Haloacid_Dehalogenase"/>
    <property type="match status" value="1"/>
</dbReference>
<dbReference type="Gene3D" id="3.40.50.1000">
    <property type="entry name" value="HAD superfamily/HAD-like"/>
    <property type="match status" value="1"/>
</dbReference>
<dbReference type="InterPro" id="IPR006439">
    <property type="entry name" value="HAD-SF_hydro_IA"/>
</dbReference>
<dbReference type="SFLD" id="SFLDG01129">
    <property type="entry name" value="C1.5:_HAD__Beta-PGM__Phosphata"/>
    <property type="match status" value="1"/>
</dbReference>
<organism evidence="6 7">
    <name type="scientific">Streptomyces prasinopilosus</name>
    <dbReference type="NCBI Taxonomy" id="67344"/>
    <lineage>
        <taxon>Bacteria</taxon>
        <taxon>Bacillati</taxon>
        <taxon>Actinomycetota</taxon>
        <taxon>Actinomycetes</taxon>
        <taxon>Kitasatosporales</taxon>
        <taxon>Streptomycetaceae</taxon>
        <taxon>Streptomyces</taxon>
    </lineage>
</organism>
<evidence type="ECO:0000256" key="2">
    <source>
        <dbReference type="ARBA" id="ARBA00006171"/>
    </source>
</evidence>
<dbReference type="InterPro" id="IPR023214">
    <property type="entry name" value="HAD_sf"/>
</dbReference>
<accession>A0A1G6M8B0</accession>
<evidence type="ECO:0000256" key="4">
    <source>
        <dbReference type="ARBA" id="ARBA00022842"/>
    </source>
</evidence>
<feature type="region of interest" description="Disordered" evidence="5">
    <location>
        <begin position="1"/>
        <end position="63"/>
    </location>
</feature>
<comment type="similarity">
    <text evidence="2">Belongs to the HAD-like hydrolase superfamily. CbbY/CbbZ/Gph/YieH family.</text>
</comment>
<dbReference type="PANTHER" id="PTHR46193:SF10">
    <property type="entry name" value="6-PHOSPHOGLUCONATE PHOSPHATASE"/>
    <property type="match status" value="1"/>
</dbReference>
<protein>
    <submittedName>
        <fullName evidence="6">Haloacid dehalogenase superfamily, subfamily IA, variant 3 with third motif having DD or ED</fullName>
    </submittedName>
</protein>
<sequence length="290" mass="31626">MFLGIVRKRLPPRPSRRPVTPARPRQPYGITRPHSCPRVDHFHPDRRLRPGPEPAGVASEKGSRMTAHRILSWSPSAIVFDCDGTLMDTEQHWQEARNITFRSYDLTPPPGFADRAKGMHYTECGALMAEETGKPELVEDLTGTLLDTFTALVDQDPVTMPGAAALVRLAARRLPLAVASNCPREVVESCLDRAGLLGCFGHVVVAGEDVRPKPEPDVYRVAARLCGVPPEEALAVEDSLTGMESARRAGLRVLGLGPRPPGQEAEKADLWVPSLADGELLTWARSRIGA</sequence>
<dbReference type="Gene3D" id="1.10.150.240">
    <property type="entry name" value="Putative phosphatase, domain 2"/>
    <property type="match status" value="1"/>
</dbReference>
<evidence type="ECO:0000313" key="7">
    <source>
        <dbReference type="Proteomes" id="UP000182100"/>
    </source>
</evidence>
<dbReference type="NCBIfam" id="TIGR01509">
    <property type="entry name" value="HAD-SF-IA-v3"/>
    <property type="match status" value="1"/>
</dbReference>
<dbReference type="PRINTS" id="PR00413">
    <property type="entry name" value="HADHALOGNASE"/>
</dbReference>
<dbReference type="Proteomes" id="UP000182100">
    <property type="component" value="Unassembled WGS sequence"/>
</dbReference>
<evidence type="ECO:0000256" key="5">
    <source>
        <dbReference type="SAM" id="MobiDB-lite"/>
    </source>
</evidence>
<evidence type="ECO:0000313" key="6">
    <source>
        <dbReference type="EMBL" id="SDC51733.1"/>
    </source>
</evidence>
<comment type="cofactor">
    <cofactor evidence="1">
        <name>Mg(2+)</name>
        <dbReference type="ChEBI" id="CHEBI:18420"/>
    </cofactor>
</comment>
<dbReference type="InterPro" id="IPR051600">
    <property type="entry name" value="Beta-PGM-like"/>
</dbReference>
<dbReference type="EMBL" id="FMZK01000002">
    <property type="protein sequence ID" value="SDC51733.1"/>
    <property type="molecule type" value="Genomic_DNA"/>
</dbReference>
<dbReference type="STRING" id="67344.SAMN05216505_102418"/>
<dbReference type="Pfam" id="PF00702">
    <property type="entry name" value="Hydrolase"/>
    <property type="match status" value="1"/>
</dbReference>